<dbReference type="PROSITE" id="PS50995">
    <property type="entry name" value="HTH_MARR_2"/>
    <property type="match status" value="1"/>
</dbReference>
<name>A0A158CMI5_9BURK</name>
<dbReference type="GO" id="GO:0003677">
    <property type="term" value="F:DNA binding"/>
    <property type="evidence" value="ECO:0007669"/>
    <property type="project" value="UniProtKB-KW"/>
</dbReference>
<keyword evidence="6" id="KW-1185">Reference proteome</keyword>
<evidence type="ECO:0000313" key="5">
    <source>
        <dbReference type="EMBL" id="SAK83501.1"/>
    </source>
</evidence>
<proteinExistence type="predicted"/>
<dbReference type="PRINTS" id="PR00598">
    <property type="entry name" value="HTHMARR"/>
</dbReference>
<dbReference type="SMART" id="SM00347">
    <property type="entry name" value="HTH_MARR"/>
    <property type="match status" value="1"/>
</dbReference>
<accession>A0A158CMI5</accession>
<evidence type="ECO:0000256" key="3">
    <source>
        <dbReference type="ARBA" id="ARBA00023163"/>
    </source>
</evidence>
<dbReference type="InterPro" id="IPR000835">
    <property type="entry name" value="HTH_MarR-typ"/>
</dbReference>
<dbReference type="SUPFAM" id="SSF46785">
    <property type="entry name" value="Winged helix' DNA-binding domain"/>
    <property type="match status" value="1"/>
</dbReference>
<gene>
    <name evidence="5" type="ORF">AWB76_05751</name>
</gene>
<evidence type="ECO:0000313" key="6">
    <source>
        <dbReference type="Proteomes" id="UP000054624"/>
    </source>
</evidence>
<feature type="domain" description="HTH marR-type" evidence="4">
    <location>
        <begin position="7"/>
        <end position="139"/>
    </location>
</feature>
<dbReference type="AlphaFoldDB" id="A0A158CMI5"/>
<reference evidence="6" key="1">
    <citation type="submission" date="2016-01" db="EMBL/GenBank/DDBJ databases">
        <authorList>
            <person name="Peeters Charlotte."/>
        </authorList>
    </citation>
    <scope>NUCLEOTIDE SEQUENCE [LARGE SCALE GENOMIC DNA]</scope>
</reference>
<protein>
    <submittedName>
        <fullName evidence="5">MarR family transcriptional regulator</fullName>
    </submittedName>
</protein>
<keyword evidence="2" id="KW-0238">DNA-binding</keyword>
<dbReference type="InterPro" id="IPR036390">
    <property type="entry name" value="WH_DNA-bd_sf"/>
</dbReference>
<keyword evidence="1" id="KW-0805">Transcription regulation</keyword>
<evidence type="ECO:0000256" key="1">
    <source>
        <dbReference type="ARBA" id="ARBA00023015"/>
    </source>
</evidence>
<dbReference type="RefSeq" id="WP_061163439.1">
    <property type="nucleotide sequence ID" value="NZ_FCOI02000025.1"/>
</dbReference>
<dbReference type="EMBL" id="FCOI02000025">
    <property type="protein sequence ID" value="SAK83501.1"/>
    <property type="molecule type" value="Genomic_DNA"/>
</dbReference>
<evidence type="ECO:0000256" key="2">
    <source>
        <dbReference type="ARBA" id="ARBA00023125"/>
    </source>
</evidence>
<organism evidence="5 6">
    <name type="scientific">Caballeronia temeraria</name>
    <dbReference type="NCBI Taxonomy" id="1777137"/>
    <lineage>
        <taxon>Bacteria</taxon>
        <taxon>Pseudomonadati</taxon>
        <taxon>Pseudomonadota</taxon>
        <taxon>Betaproteobacteria</taxon>
        <taxon>Burkholderiales</taxon>
        <taxon>Burkholderiaceae</taxon>
        <taxon>Caballeronia</taxon>
    </lineage>
</organism>
<dbReference type="GO" id="GO:0003700">
    <property type="term" value="F:DNA-binding transcription factor activity"/>
    <property type="evidence" value="ECO:0007669"/>
    <property type="project" value="InterPro"/>
</dbReference>
<dbReference type="PANTHER" id="PTHR42756">
    <property type="entry name" value="TRANSCRIPTIONAL REGULATOR, MARR"/>
    <property type="match status" value="1"/>
</dbReference>
<keyword evidence="3" id="KW-0804">Transcription</keyword>
<dbReference type="Pfam" id="PF12802">
    <property type="entry name" value="MarR_2"/>
    <property type="match status" value="1"/>
</dbReference>
<dbReference type="Proteomes" id="UP000054624">
    <property type="component" value="Unassembled WGS sequence"/>
</dbReference>
<dbReference type="STRING" id="1777137.AWB76_05751"/>
<evidence type="ECO:0000259" key="4">
    <source>
        <dbReference type="PROSITE" id="PS50995"/>
    </source>
</evidence>
<dbReference type="Gene3D" id="1.10.10.10">
    <property type="entry name" value="Winged helix-like DNA-binding domain superfamily/Winged helix DNA-binding domain"/>
    <property type="match status" value="1"/>
</dbReference>
<dbReference type="InterPro" id="IPR036388">
    <property type="entry name" value="WH-like_DNA-bd_sf"/>
</dbReference>
<sequence length="149" mass="16435">MIESPLEQHLGYWLRLVSNAVSNAFARALAERQISVAEWVVLNHVGNRNSATSSAIAAAIGMTRGAVSKILDKLESKGLVVRVASTEDSRVQILSLTRQARRLLPKLTAIADGNDDHFFSVLDRAEQDTLRALLQKLADLHQIRDIPLE</sequence>
<dbReference type="OrthoDB" id="9815567at2"/>
<dbReference type="PANTHER" id="PTHR42756:SF1">
    <property type="entry name" value="TRANSCRIPTIONAL REPRESSOR OF EMRAB OPERON"/>
    <property type="match status" value="1"/>
</dbReference>